<gene>
    <name evidence="1" type="primary">WBGene00283529</name>
</gene>
<organism evidence="1 2">
    <name type="scientific">Pristionchus pacificus</name>
    <name type="common">Parasitic nematode worm</name>
    <dbReference type="NCBI Taxonomy" id="54126"/>
    <lineage>
        <taxon>Eukaryota</taxon>
        <taxon>Metazoa</taxon>
        <taxon>Ecdysozoa</taxon>
        <taxon>Nematoda</taxon>
        <taxon>Chromadorea</taxon>
        <taxon>Rhabditida</taxon>
        <taxon>Rhabditina</taxon>
        <taxon>Diplogasteromorpha</taxon>
        <taxon>Diplogasteroidea</taxon>
        <taxon>Neodiplogasteridae</taxon>
        <taxon>Pristionchus</taxon>
    </lineage>
</organism>
<dbReference type="AlphaFoldDB" id="A0A2A6BJQ9"/>
<dbReference type="Proteomes" id="UP000005239">
    <property type="component" value="Unassembled WGS sequence"/>
</dbReference>
<reference evidence="1" key="2">
    <citation type="submission" date="2022-06" db="UniProtKB">
        <authorList>
            <consortium name="EnsemblMetazoa"/>
        </authorList>
    </citation>
    <scope>IDENTIFICATION</scope>
    <source>
        <strain evidence="1">PS312</strain>
    </source>
</reference>
<accession>A0A2A6BJQ9</accession>
<evidence type="ECO:0000313" key="1">
    <source>
        <dbReference type="EnsemblMetazoa" id="PPA45160.1"/>
    </source>
</evidence>
<name>A0A2A6BJQ9_PRIPA</name>
<reference evidence="2" key="1">
    <citation type="journal article" date="2008" name="Nat. Genet.">
        <title>The Pristionchus pacificus genome provides a unique perspective on nematode lifestyle and parasitism.</title>
        <authorList>
            <person name="Dieterich C."/>
            <person name="Clifton S.W."/>
            <person name="Schuster L.N."/>
            <person name="Chinwalla A."/>
            <person name="Delehaunty K."/>
            <person name="Dinkelacker I."/>
            <person name="Fulton L."/>
            <person name="Fulton R."/>
            <person name="Godfrey J."/>
            <person name="Minx P."/>
            <person name="Mitreva M."/>
            <person name="Roeseler W."/>
            <person name="Tian H."/>
            <person name="Witte H."/>
            <person name="Yang S.P."/>
            <person name="Wilson R.K."/>
            <person name="Sommer R.J."/>
        </authorList>
    </citation>
    <scope>NUCLEOTIDE SEQUENCE [LARGE SCALE GENOMIC DNA]</scope>
    <source>
        <strain evidence="2">PS312</strain>
    </source>
</reference>
<evidence type="ECO:0000313" key="2">
    <source>
        <dbReference type="Proteomes" id="UP000005239"/>
    </source>
</evidence>
<protein>
    <submittedName>
        <fullName evidence="1">Uncharacterized protein</fullName>
    </submittedName>
</protein>
<keyword evidence="2" id="KW-1185">Reference proteome</keyword>
<sequence>MEVSKVVTEVVSEKVSVAESSVMEATMMTMKTVMTVMSYAIIILQPSALPPSTSLMSTA</sequence>
<accession>A0A8R1Z5A4</accession>
<proteinExistence type="predicted"/>
<dbReference type="EnsemblMetazoa" id="PPA45160.1">
    <property type="protein sequence ID" value="PPA45160.1"/>
    <property type="gene ID" value="WBGene00283529"/>
</dbReference>